<dbReference type="GO" id="GO:0009279">
    <property type="term" value="C:cell outer membrane"/>
    <property type="evidence" value="ECO:0007669"/>
    <property type="project" value="UniProtKB-SubCell"/>
</dbReference>
<accession>A0A1H1FF66</accession>
<evidence type="ECO:0000259" key="6">
    <source>
        <dbReference type="Pfam" id="PF07980"/>
    </source>
</evidence>
<evidence type="ECO:0000256" key="5">
    <source>
        <dbReference type="ARBA" id="ARBA00023237"/>
    </source>
</evidence>
<dbReference type="EMBL" id="FNKL01000004">
    <property type="protein sequence ID" value="SDQ99458.1"/>
    <property type="molecule type" value="Genomic_DNA"/>
</dbReference>
<comment type="subcellular location">
    <subcellularLocation>
        <location evidence="1">Cell outer membrane</location>
    </subcellularLocation>
</comment>
<dbReference type="SUPFAM" id="SSF48452">
    <property type="entry name" value="TPR-like"/>
    <property type="match status" value="1"/>
</dbReference>
<dbReference type="AlphaFoldDB" id="A0A1H1FF66"/>
<dbReference type="InterPro" id="IPR033985">
    <property type="entry name" value="SusD-like_N"/>
</dbReference>
<gene>
    <name evidence="8" type="ORF">SAMN05421664_3028</name>
</gene>
<proteinExistence type="inferred from homology"/>
<keyword evidence="5" id="KW-0998">Cell outer membrane</keyword>
<dbReference type="InterPro" id="IPR012944">
    <property type="entry name" value="SusD_RagB_dom"/>
</dbReference>
<keyword evidence="9" id="KW-1185">Reference proteome</keyword>
<evidence type="ECO:0000256" key="2">
    <source>
        <dbReference type="ARBA" id="ARBA00006275"/>
    </source>
</evidence>
<feature type="domain" description="RagB/SusD" evidence="6">
    <location>
        <begin position="315"/>
        <end position="410"/>
    </location>
</feature>
<comment type="similarity">
    <text evidence="2">Belongs to the SusD family.</text>
</comment>
<evidence type="ECO:0000259" key="7">
    <source>
        <dbReference type="Pfam" id="PF14322"/>
    </source>
</evidence>
<evidence type="ECO:0000256" key="3">
    <source>
        <dbReference type="ARBA" id="ARBA00022729"/>
    </source>
</evidence>
<keyword evidence="4" id="KW-0472">Membrane</keyword>
<keyword evidence="3" id="KW-0732">Signal</keyword>
<reference evidence="9" key="1">
    <citation type="submission" date="2016-10" db="EMBL/GenBank/DDBJ databases">
        <authorList>
            <person name="Varghese N."/>
            <person name="Submissions S."/>
        </authorList>
    </citation>
    <scope>NUCLEOTIDE SEQUENCE [LARGE SCALE GENOMIC DNA]</scope>
    <source>
        <strain evidence="9">DSM 17072</strain>
    </source>
</reference>
<feature type="domain" description="SusD-like N-terminal" evidence="7">
    <location>
        <begin position="70"/>
        <end position="216"/>
    </location>
</feature>
<name>A0A1H1FF66_9FLAO</name>
<dbReference type="Gene3D" id="1.25.40.390">
    <property type="match status" value="1"/>
</dbReference>
<organism evidence="8 9">
    <name type="scientific">Chryseobacterium soldanellicola</name>
    <dbReference type="NCBI Taxonomy" id="311333"/>
    <lineage>
        <taxon>Bacteria</taxon>
        <taxon>Pseudomonadati</taxon>
        <taxon>Bacteroidota</taxon>
        <taxon>Flavobacteriia</taxon>
        <taxon>Flavobacteriales</taxon>
        <taxon>Weeksellaceae</taxon>
        <taxon>Chryseobacterium group</taxon>
        <taxon>Chryseobacterium</taxon>
    </lineage>
</organism>
<evidence type="ECO:0000256" key="1">
    <source>
        <dbReference type="ARBA" id="ARBA00004442"/>
    </source>
</evidence>
<protein>
    <submittedName>
        <fullName evidence="8">SusD family protein</fullName>
    </submittedName>
</protein>
<sequence length="449" mass="50689">MVLAVLLSTVSCEKLIETDFPNNQLATELVFEDEQTAEAALAGLYSGLWNNSVISGTADGAGLALGTYTDDITCVSTTGSNGIVDVYNNQLLATNTSASSIWNNAYQQIYMANSIIEGVEKSKSLSLQVKDRITGEALFIRCLQYFYLYQIYGEVPYTDTTDYVYNTTLARMPMNEFLTKLETDLSEAVNLMPSTYRNAERIYANRSVGYVLLAKLKMNLGKWQESEVLCQTILQTSGFTFQSDLSKVFLKSSPHIIWQLKPKNNNDPTKEAGVYNFVSAPGAFILNPDLINSFAANDLRRQHYFTAVSFGSQVNYKQTKYKITTATNTTEYSVVYRLEDVCLMLAESLVKQNKISEAVPFINRTRQRAGLAALTTSLSQVQAMNEIKDERRKEFFIEHGSRFLDLKRWGQLGLLKPVKPNWQIFHQYWPLPQKEMLLNANLKPQNDGY</sequence>
<dbReference type="STRING" id="311333.SAMN05421664_3028"/>
<evidence type="ECO:0000256" key="4">
    <source>
        <dbReference type="ARBA" id="ARBA00023136"/>
    </source>
</evidence>
<dbReference type="InterPro" id="IPR011990">
    <property type="entry name" value="TPR-like_helical_dom_sf"/>
</dbReference>
<dbReference type="Proteomes" id="UP000199627">
    <property type="component" value="Unassembled WGS sequence"/>
</dbReference>
<dbReference type="CDD" id="cd08977">
    <property type="entry name" value="SusD"/>
    <property type="match status" value="1"/>
</dbReference>
<evidence type="ECO:0000313" key="9">
    <source>
        <dbReference type="Proteomes" id="UP000199627"/>
    </source>
</evidence>
<dbReference type="Pfam" id="PF07980">
    <property type="entry name" value="SusD_RagB"/>
    <property type="match status" value="1"/>
</dbReference>
<evidence type="ECO:0000313" key="8">
    <source>
        <dbReference type="EMBL" id="SDQ99458.1"/>
    </source>
</evidence>
<dbReference type="Pfam" id="PF14322">
    <property type="entry name" value="SusD-like_3"/>
    <property type="match status" value="1"/>
</dbReference>